<dbReference type="PANTHER" id="PTHR43433">
    <property type="entry name" value="HYDROLASE, ALPHA/BETA FOLD FAMILY PROTEIN"/>
    <property type="match status" value="1"/>
</dbReference>
<dbReference type="OrthoDB" id="9791366at2"/>
<dbReference type="STRING" id="871651.SAMN05421688_1477"/>
<dbReference type="Pfam" id="PF00561">
    <property type="entry name" value="Abhydrolase_1"/>
    <property type="match status" value="1"/>
</dbReference>
<organism evidence="2 3">
    <name type="scientific">Poseidonocella pacifica</name>
    <dbReference type="NCBI Taxonomy" id="871651"/>
    <lineage>
        <taxon>Bacteria</taxon>
        <taxon>Pseudomonadati</taxon>
        <taxon>Pseudomonadota</taxon>
        <taxon>Alphaproteobacteria</taxon>
        <taxon>Rhodobacterales</taxon>
        <taxon>Roseobacteraceae</taxon>
        <taxon>Poseidonocella</taxon>
    </lineage>
</organism>
<accession>A0A1I0WKM4</accession>
<dbReference type="InterPro" id="IPR050471">
    <property type="entry name" value="AB_hydrolase"/>
</dbReference>
<sequence>MPRFVTSDGISLHYEDEGSGLPVLALPGLTRSGRDFDFVAPHLRDIRLLRLDARGRGQSDHADPATYSIPVEARDVLELLDHLGIERAAILGTSRGGLVAHVLAATAPDRLMGVALNDIGPKIEEEGLQAIRAYIGRAPVWTSYEDAASARAAALPGFVDVPAERWRAEVEHLFEEREGGLALRYDPRLKEPILAAFDAPPVDLWPLFDMFGPIPVACIRGANSNILSTETLAEMRRRRPDMIVAEVEGRGHVPFLDEPTSLAALRAWIDRLT</sequence>
<proteinExistence type="predicted"/>
<feature type="domain" description="AB hydrolase-1" evidence="1">
    <location>
        <begin position="22"/>
        <end position="124"/>
    </location>
</feature>
<dbReference type="AlphaFoldDB" id="A0A1I0WKM4"/>
<reference evidence="2 3" key="1">
    <citation type="submission" date="2016-10" db="EMBL/GenBank/DDBJ databases">
        <authorList>
            <person name="de Groot N.N."/>
        </authorList>
    </citation>
    <scope>NUCLEOTIDE SEQUENCE [LARGE SCALE GENOMIC DNA]</scope>
    <source>
        <strain evidence="2 3">DSM 29316</strain>
    </source>
</reference>
<evidence type="ECO:0000259" key="1">
    <source>
        <dbReference type="Pfam" id="PF00561"/>
    </source>
</evidence>
<name>A0A1I0WKM4_9RHOB</name>
<dbReference type="GO" id="GO:0046503">
    <property type="term" value="P:glycerolipid catabolic process"/>
    <property type="evidence" value="ECO:0007669"/>
    <property type="project" value="TreeGrafter"/>
</dbReference>
<dbReference type="PANTHER" id="PTHR43433:SF5">
    <property type="entry name" value="AB HYDROLASE-1 DOMAIN-CONTAINING PROTEIN"/>
    <property type="match status" value="1"/>
</dbReference>
<evidence type="ECO:0000313" key="3">
    <source>
        <dbReference type="Proteomes" id="UP000198796"/>
    </source>
</evidence>
<dbReference type="RefSeq" id="WP_092062473.1">
    <property type="nucleotide sequence ID" value="NZ_FOJU01000002.1"/>
</dbReference>
<dbReference type="InterPro" id="IPR000073">
    <property type="entry name" value="AB_hydrolase_1"/>
</dbReference>
<protein>
    <submittedName>
        <fullName evidence="2">Pimeloyl-ACP methyl ester carboxylesterase</fullName>
    </submittedName>
</protein>
<dbReference type="Proteomes" id="UP000198796">
    <property type="component" value="Unassembled WGS sequence"/>
</dbReference>
<evidence type="ECO:0000313" key="2">
    <source>
        <dbReference type="EMBL" id="SFA88543.1"/>
    </source>
</evidence>
<dbReference type="SUPFAM" id="SSF53474">
    <property type="entry name" value="alpha/beta-Hydrolases"/>
    <property type="match status" value="1"/>
</dbReference>
<dbReference type="EMBL" id="FOJU01000002">
    <property type="protein sequence ID" value="SFA88543.1"/>
    <property type="molecule type" value="Genomic_DNA"/>
</dbReference>
<dbReference type="Gene3D" id="3.40.50.1820">
    <property type="entry name" value="alpha/beta hydrolase"/>
    <property type="match status" value="1"/>
</dbReference>
<dbReference type="GO" id="GO:0004806">
    <property type="term" value="F:triacylglycerol lipase activity"/>
    <property type="evidence" value="ECO:0007669"/>
    <property type="project" value="TreeGrafter"/>
</dbReference>
<gene>
    <name evidence="2" type="ORF">SAMN05421688_1477</name>
</gene>
<keyword evidence="3" id="KW-1185">Reference proteome</keyword>
<dbReference type="InterPro" id="IPR029058">
    <property type="entry name" value="AB_hydrolase_fold"/>
</dbReference>